<dbReference type="InterPro" id="IPR016266">
    <property type="entry name" value="POLE2"/>
</dbReference>
<dbReference type="AlphaFoldDB" id="A0A4Q1BHP9"/>
<dbReference type="EMBL" id="SDIL01000076">
    <property type="protein sequence ID" value="RXK37146.1"/>
    <property type="molecule type" value="Genomic_DNA"/>
</dbReference>
<dbReference type="VEuPathDB" id="FungiDB:TREMEDRAFT_45435"/>
<sequence length="579" mass="65169">MVNRLRAAVVKVFSAKHSLTLPTAALNYIEQVLQENDVPEEEWSTGLELWAREYLKGEESSSLVSLPALKKAYEILQLGVNDNDDMLDPSEVNIETHFSVVDAFDMPAVHFEAVRGGFTTSKNTPSLAGQASSRAAFLRERWGIIKEIILRNENFTPPAIAGHDRDNYLKLTSTRNLLGRVGQLFLLFGMLSRDPEGRLCLEDGEGRVRLDMDDAVPGEGMFTEGCMVLIEGEYTIDETIRVLAMGHPPSEKREVARSLHGHVDFLGGGAISLKEEQKFLPTVAVNTQVSFVVLSDVWLDHPRCLPALRKMFEGYAESVEFRPMAFVFCGNFSQKGWETEEGLKRYSNGFNALTDLLVSFPLLQSSHFIFVPGPLDPWSSSTLPRPALPSLLSARLKQRLPNVHFVSNPCRIRYFGMELVICREDLMGRMVRNLVGVKDVKGADMKRYTILDQTHLSPLPLSVRPTLWEFDHALRLYPMPSALVLADKYERYELTYEGCHVFNPGRFVGGGGEGGEFEWSMYYPATGRSERMCVFVVLPHFNLRHFGLVDDVDVTLTMCMAWKGIDSVRKVLDRIFADC</sequence>
<organism evidence="8 9">
    <name type="scientific">Tremella mesenterica</name>
    <name type="common">Jelly fungus</name>
    <dbReference type="NCBI Taxonomy" id="5217"/>
    <lineage>
        <taxon>Eukaryota</taxon>
        <taxon>Fungi</taxon>
        <taxon>Dikarya</taxon>
        <taxon>Basidiomycota</taxon>
        <taxon>Agaricomycotina</taxon>
        <taxon>Tremellomycetes</taxon>
        <taxon>Tremellales</taxon>
        <taxon>Tremellaceae</taxon>
        <taxon>Tremella</taxon>
    </lineage>
</organism>
<reference evidence="8 9" key="1">
    <citation type="submission" date="2016-06" db="EMBL/GenBank/DDBJ databases">
        <title>Evolution of pathogenesis and genome organization in the Tremellales.</title>
        <authorList>
            <person name="Cuomo C."/>
            <person name="Litvintseva A."/>
            <person name="Heitman J."/>
            <person name="Chen Y."/>
            <person name="Sun S."/>
            <person name="Springer D."/>
            <person name="Dromer F."/>
            <person name="Young S."/>
            <person name="Zeng Q."/>
            <person name="Chapman S."/>
            <person name="Gujja S."/>
            <person name="Saif S."/>
            <person name="Birren B."/>
        </authorList>
    </citation>
    <scope>NUCLEOTIDE SEQUENCE [LARGE SCALE GENOMIC DNA]</scope>
    <source>
        <strain evidence="8 9">ATCC 28783</strain>
    </source>
</reference>
<comment type="subcellular location">
    <subcellularLocation>
        <location evidence="1 6">Nucleus</location>
    </subcellularLocation>
</comment>
<dbReference type="GO" id="GO:0003677">
    <property type="term" value="F:DNA binding"/>
    <property type="evidence" value="ECO:0007669"/>
    <property type="project" value="UniProtKB-UniRule"/>
</dbReference>
<dbReference type="InParanoid" id="A0A4Q1BHP9"/>
<evidence type="ECO:0000256" key="1">
    <source>
        <dbReference type="ARBA" id="ARBA00004123"/>
    </source>
</evidence>
<dbReference type="PIRSF" id="PIRSF000799">
    <property type="entry name" value="DNA_pol_eps_2"/>
    <property type="match status" value="1"/>
</dbReference>
<proteinExistence type="inferred from homology"/>
<evidence type="ECO:0000256" key="3">
    <source>
        <dbReference type="ARBA" id="ARBA00022705"/>
    </source>
</evidence>
<comment type="function">
    <text evidence="6">Participates in DNA repair and in chromosomal DNA replication.</text>
</comment>
<name>A0A4Q1BHP9_TREME</name>
<accession>A0A4Q1BHP9</accession>
<protein>
    <recommendedName>
        <fullName evidence="6">DNA polymerase epsilon subunit</fullName>
    </recommendedName>
    <alternativeName>
        <fullName evidence="6">DNA polymerase II subunit 2</fullName>
    </alternativeName>
</protein>
<dbReference type="FunCoup" id="A0A4Q1BHP9">
    <property type="interactions" value="344"/>
</dbReference>
<keyword evidence="9" id="KW-1185">Reference proteome</keyword>
<evidence type="ECO:0000259" key="7">
    <source>
        <dbReference type="Pfam" id="PF04042"/>
    </source>
</evidence>
<keyword evidence="5 6" id="KW-0539">Nucleus</keyword>
<dbReference type="Proteomes" id="UP000289152">
    <property type="component" value="Unassembled WGS sequence"/>
</dbReference>
<evidence type="ECO:0000313" key="8">
    <source>
        <dbReference type="EMBL" id="RXK37146.1"/>
    </source>
</evidence>
<dbReference type="STRING" id="5217.A0A4Q1BHP9"/>
<dbReference type="GO" id="GO:0006261">
    <property type="term" value="P:DNA-templated DNA replication"/>
    <property type="evidence" value="ECO:0007669"/>
    <property type="project" value="InterPro"/>
</dbReference>
<feature type="domain" description="DNA polymerase alpha/delta/epsilon subunit B" evidence="7">
    <location>
        <begin position="291"/>
        <end position="490"/>
    </location>
</feature>
<keyword evidence="4 6" id="KW-0238">DNA-binding</keyword>
<dbReference type="Pfam" id="PF04042">
    <property type="entry name" value="DNA_pol_E_B"/>
    <property type="match status" value="1"/>
</dbReference>
<evidence type="ECO:0000256" key="4">
    <source>
        <dbReference type="ARBA" id="ARBA00023125"/>
    </source>
</evidence>
<comment type="similarity">
    <text evidence="2 6">Belongs to the DNA polymerase epsilon subunit B family.</text>
</comment>
<dbReference type="PANTHER" id="PTHR12708">
    <property type="entry name" value="DNA POLYMERASE EPSILON SUBUNIT B"/>
    <property type="match status" value="1"/>
</dbReference>
<dbReference type="OrthoDB" id="10254730at2759"/>
<keyword evidence="3 6" id="KW-0235">DNA replication</keyword>
<evidence type="ECO:0000256" key="5">
    <source>
        <dbReference type="ARBA" id="ARBA00023242"/>
    </source>
</evidence>
<comment type="caution">
    <text evidence="8">The sequence shown here is derived from an EMBL/GenBank/DDBJ whole genome shotgun (WGS) entry which is preliminary data.</text>
</comment>
<evidence type="ECO:0000313" key="9">
    <source>
        <dbReference type="Proteomes" id="UP000289152"/>
    </source>
</evidence>
<dbReference type="InterPro" id="IPR007185">
    <property type="entry name" value="DNA_pol_a/d/e_bsu"/>
</dbReference>
<dbReference type="GO" id="GO:0042276">
    <property type="term" value="P:error-prone translesion synthesis"/>
    <property type="evidence" value="ECO:0007669"/>
    <property type="project" value="TreeGrafter"/>
</dbReference>
<dbReference type="Gene3D" id="3.60.21.60">
    <property type="match status" value="1"/>
</dbReference>
<evidence type="ECO:0000256" key="6">
    <source>
        <dbReference type="PIRNR" id="PIRNR000799"/>
    </source>
</evidence>
<dbReference type="PANTHER" id="PTHR12708:SF0">
    <property type="entry name" value="DNA POLYMERASE EPSILON SUBUNIT 2"/>
    <property type="match status" value="1"/>
</dbReference>
<evidence type="ECO:0000256" key="2">
    <source>
        <dbReference type="ARBA" id="ARBA00009560"/>
    </source>
</evidence>
<gene>
    <name evidence="8" type="ORF">M231_05597</name>
</gene>
<dbReference type="GO" id="GO:0008622">
    <property type="term" value="C:epsilon DNA polymerase complex"/>
    <property type="evidence" value="ECO:0007669"/>
    <property type="project" value="UniProtKB-UniRule"/>
</dbReference>